<dbReference type="EMBL" id="KN847543">
    <property type="protein sequence ID" value="KIW03721.1"/>
    <property type="molecule type" value="Genomic_DNA"/>
</dbReference>
<name>A0A0D1XMI3_9PEZI</name>
<evidence type="ECO:0000259" key="4">
    <source>
        <dbReference type="PROSITE" id="PS50102"/>
    </source>
</evidence>
<reference evidence="5 6" key="1">
    <citation type="submission" date="2015-01" db="EMBL/GenBank/DDBJ databases">
        <title>The Genome Sequence of Ochroconis gallopava CBS43764.</title>
        <authorList>
            <consortium name="The Broad Institute Genomics Platform"/>
            <person name="Cuomo C."/>
            <person name="de Hoog S."/>
            <person name="Gorbushina A."/>
            <person name="Stielow B."/>
            <person name="Teixiera M."/>
            <person name="Abouelleil A."/>
            <person name="Chapman S.B."/>
            <person name="Priest M."/>
            <person name="Young S.K."/>
            <person name="Wortman J."/>
            <person name="Nusbaum C."/>
            <person name="Birren B."/>
        </authorList>
    </citation>
    <scope>NUCLEOTIDE SEQUENCE [LARGE SCALE GENOMIC DNA]</scope>
    <source>
        <strain evidence="5 6">CBS 43764</strain>
    </source>
</reference>
<evidence type="ECO:0000313" key="5">
    <source>
        <dbReference type="EMBL" id="KIW03721.1"/>
    </source>
</evidence>
<sequence>MAPKKQTQKMSLGDFLGDQSLGSWADEMEDMPVAPAASDRPGYGGDRRAFSSAPSFGGDRFGTDRGGDRDRGDRSFAPRQQLPLPTKPPFTAHLGNLPFDATSVDIEDIFANCEIINVRLVEDRLDRKPKGFGYAEFRTLEGLKKALDLNGTPLKGRDIRVSVADPPKDRPEARELNDWTRKGPLPDLPQQQQRRASERTFGSGYEAPPMERGGSRRSNFNDGDGKVRDLNNWERKGPLSPVPAAAAPQGRDGGRTREPRERKLSPSWGEGTGRSSGSQDGSRPPRREFAPRPPERQPTAAERDTQWRAKMRPDPPAQSTSPTPEPSVPSSPAQPAPPATRPKLNLAKRTVSESQPAEPISTADSKSSPFGAARPIDTAAREREVAEKRELALRLKREADEKAREEKKAREAAAKEEAEAANENGKANGQKENGDATRPGYQILARENEGGDDDAEGEGEPAGRDATTNGEVVDDKAAKPREFVREPPRGPKAERRGGAAASGDWRRKPSAPATPASPKANNTAESLEEDGWSTVPSKQRGRGRGGARAVAS</sequence>
<dbReference type="OrthoDB" id="48651at2759"/>
<dbReference type="PROSITE" id="PS50102">
    <property type="entry name" value="RRM"/>
    <property type="match status" value="1"/>
</dbReference>
<gene>
    <name evidence="5" type="ORF">PV09_05030</name>
</gene>
<dbReference type="GeneID" id="27313003"/>
<protein>
    <recommendedName>
        <fullName evidence="4">RRM domain-containing protein</fullName>
    </recommendedName>
</protein>
<dbReference type="SUPFAM" id="SSF54928">
    <property type="entry name" value="RNA-binding domain, RBD"/>
    <property type="match status" value="1"/>
</dbReference>
<feature type="compositionally biased region" description="Basic and acidic residues" evidence="3">
    <location>
        <begin position="252"/>
        <end position="264"/>
    </location>
</feature>
<dbReference type="PANTHER" id="PTHR23236">
    <property type="entry name" value="EUKARYOTIC TRANSLATION INITIATION FACTOR 4B/4H"/>
    <property type="match status" value="1"/>
</dbReference>
<evidence type="ECO:0000256" key="2">
    <source>
        <dbReference type="PROSITE-ProRule" id="PRU00176"/>
    </source>
</evidence>
<feature type="compositionally biased region" description="Basic and acidic residues" evidence="3">
    <location>
        <begin position="283"/>
        <end position="313"/>
    </location>
</feature>
<organism evidence="5 6">
    <name type="scientific">Verruconis gallopava</name>
    <dbReference type="NCBI Taxonomy" id="253628"/>
    <lineage>
        <taxon>Eukaryota</taxon>
        <taxon>Fungi</taxon>
        <taxon>Dikarya</taxon>
        <taxon>Ascomycota</taxon>
        <taxon>Pezizomycotina</taxon>
        <taxon>Dothideomycetes</taxon>
        <taxon>Pleosporomycetidae</taxon>
        <taxon>Venturiales</taxon>
        <taxon>Sympoventuriaceae</taxon>
        <taxon>Verruconis</taxon>
    </lineage>
</organism>
<dbReference type="Proteomes" id="UP000053259">
    <property type="component" value="Unassembled WGS sequence"/>
</dbReference>
<feature type="compositionally biased region" description="Basic and acidic residues" evidence="3">
    <location>
        <begin position="223"/>
        <end position="237"/>
    </location>
</feature>
<feature type="compositionally biased region" description="Basic and acidic residues" evidence="3">
    <location>
        <begin position="61"/>
        <end position="76"/>
    </location>
</feature>
<feature type="compositionally biased region" description="Basic and acidic residues" evidence="3">
    <location>
        <begin position="473"/>
        <end position="497"/>
    </location>
</feature>
<feature type="compositionally biased region" description="Acidic residues" evidence="3">
    <location>
        <begin position="450"/>
        <end position="459"/>
    </location>
</feature>
<feature type="compositionally biased region" description="Low complexity" evidence="3">
    <location>
        <begin position="510"/>
        <end position="524"/>
    </location>
</feature>
<evidence type="ECO:0000256" key="1">
    <source>
        <dbReference type="ARBA" id="ARBA00022884"/>
    </source>
</evidence>
<dbReference type="STRING" id="253628.A0A0D1XMI3"/>
<dbReference type="InterPro" id="IPR035979">
    <property type="entry name" value="RBD_domain_sf"/>
</dbReference>
<feature type="region of interest" description="Disordered" evidence="3">
    <location>
        <begin position="1"/>
        <end position="89"/>
    </location>
</feature>
<accession>A0A0D1XMI3</accession>
<dbReference type="InterPro" id="IPR000504">
    <property type="entry name" value="RRM_dom"/>
</dbReference>
<dbReference type="InterPro" id="IPR012677">
    <property type="entry name" value="Nucleotide-bd_a/b_plait_sf"/>
</dbReference>
<feature type="compositionally biased region" description="Pro residues" evidence="3">
    <location>
        <begin position="323"/>
        <end position="340"/>
    </location>
</feature>
<dbReference type="AlphaFoldDB" id="A0A0D1XMI3"/>
<dbReference type="HOGENOM" id="CLU_030044_0_1_1"/>
<evidence type="ECO:0000313" key="6">
    <source>
        <dbReference type="Proteomes" id="UP000053259"/>
    </source>
</evidence>
<feature type="domain" description="RRM" evidence="4">
    <location>
        <begin position="90"/>
        <end position="166"/>
    </location>
</feature>
<keyword evidence="6" id="KW-1185">Reference proteome</keyword>
<evidence type="ECO:0000256" key="3">
    <source>
        <dbReference type="SAM" id="MobiDB-lite"/>
    </source>
</evidence>
<feature type="compositionally biased region" description="Basic and acidic residues" evidence="3">
    <location>
        <begin position="158"/>
        <end position="181"/>
    </location>
</feature>
<dbReference type="VEuPathDB" id="FungiDB:PV09_05030"/>
<dbReference type="RefSeq" id="XP_016213590.1">
    <property type="nucleotide sequence ID" value="XM_016358489.1"/>
</dbReference>
<dbReference type="Gene3D" id="3.30.70.330">
    <property type="match status" value="1"/>
</dbReference>
<feature type="compositionally biased region" description="Basic and acidic residues" evidence="3">
    <location>
        <begin position="379"/>
        <end position="418"/>
    </location>
</feature>
<feature type="region of interest" description="Disordered" evidence="3">
    <location>
        <begin position="158"/>
        <end position="552"/>
    </location>
</feature>
<proteinExistence type="predicted"/>
<keyword evidence="1 2" id="KW-0694">RNA-binding</keyword>
<dbReference type="InParanoid" id="A0A0D1XMI3"/>
<dbReference type="PANTHER" id="PTHR23236:SF11">
    <property type="entry name" value="EUKARYOTIC TRANSLATION INITIATION FACTOR 4H"/>
    <property type="match status" value="1"/>
</dbReference>
<dbReference type="SMART" id="SM00360">
    <property type="entry name" value="RRM"/>
    <property type="match status" value="1"/>
</dbReference>
<dbReference type="GO" id="GO:0003723">
    <property type="term" value="F:RNA binding"/>
    <property type="evidence" value="ECO:0007669"/>
    <property type="project" value="UniProtKB-UniRule"/>
</dbReference>
<dbReference type="GO" id="GO:0005730">
    <property type="term" value="C:nucleolus"/>
    <property type="evidence" value="ECO:0007669"/>
    <property type="project" value="TreeGrafter"/>
</dbReference>
<dbReference type="Pfam" id="PF00076">
    <property type="entry name" value="RRM_1"/>
    <property type="match status" value="1"/>
</dbReference>